<reference evidence="11" key="10">
    <citation type="submission" date="2022-12" db="EMBL/GenBank/DDBJ databases">
        <title>Vibrio parahaemolyticus become highly virulent by producing novel Tc toxins.</title>
        <authorList>
            <person name="Yang F."/>
            <person name="You Y."/>
            <person name="Lai Q."/>
            <person name="Xu L."/>
            <person name="Li F."/>
        </authorList>
    </citation>
    <scope>NUCLEOTIDE SEQUENCE</scope>
    <source>
        <strain evidence="11">Vp-HL-202005</strain>
    </source>
</reference>
<evidence type="ECO:0000256" key="1">
    <source>
        <dbReference type="SAM" id="Coils"/>
    </source>
</evidence>
<evidence type="ECO:0000313" key="14">
    <source>
        <dbReference type="Proteomes" id="UP000321504"/>
    </source>
</evidence>
<dbReference type="EMBL" id="JACVHL010000019">
    <property type="protein sequence ID" value="MCC3806884.1"/>
    <property type="molecule type" value="Genomic_DNA"/>
</dbReference>
<keyword evidence="13" id="KW-1185">Reference proteome</keyword>
<evidence type="ECO:0000313" key="4">
    <source>
        <dbReference type="EMBL" id="KOY42225.1"/>
    </source>
</evidence>
<dbReference type="Proteomes" id="UP000464718">
    <property type="component" value="Chromosome i"/>
</dbReference>
<dbReference type="InterPro" id="IPR010982">
    <property type="entry name" value="Lambda_DNA-bd_dom_sf"/>
</dbReference>
<reference evidence="3" key="6">
    <citation type="submission" date="2019-12" db="EMBL/GenBank/DDBJ databases">
        <authorList>
            <consortium name="NCBI Pathogen Detection Project"/>
        </authorList>
    </citation>
    <scope>NUCLEOTIDE SEQUENCE</scope>
    <source>
        <strain evidence="3">1930</strain>
    </source>
</reference>
<evidence type="ECO:0000313" key="11">
    <source>
        <dbReference type="EMBL" id="WAT91413.1"/>
    </source>
</evidence>
<reference evidence="6 16" key="7">
    <citation type="submission" date="2020-04" db="EMBL/GenBank/DDBJ databases">
        <title>Whole-genome sequencing of Vibrio spp. from China reveals different genetic environments of blaCTX-M-14 among diverse lineages.</title>
        <authorList>
            <person name="Zheng Z."/>
            <person name="Ye L."/>
            <person name="Chen S."/>
        </authorList>
    </citation>
    <scope>NUCLEOTIDE SEQUENCE [LARGE SCALE GENOMIC DNA]</scope>
    <source>
        <strain evidence="6 16">Vb0551</strain>
    </source>
</reference>
<dbReference type="Proteomes" id="UP000726777">
    <property type="component" value="Unassembled WGS sequence"/>
</dbReference>
<gene>
    <name evidence="4" type="ORF">ACX05_04075</name>
    <name evidence="7" type="ORF">AKG60_04970</name>
    <name evidence="8" type="ORF">EHC69_06910</name>
    <name evidence="9" type="ORF">FVP01_10880</name>
    <name evidence="6" type="ORF">HKB16_25870</name>
    <name evidence="3" type="ORF">I7278_19465</name>
    <name evidence="5" type="ORF">IB292_17835</name>
    <name evidence="10" type="ORF">M5598_06420</name>
    <name evidence="11" type="ORF">O1Q84_06215</name>
</gene>
<evidence type="ECO:0000259" key="2">
    <source>
        <dbReference type="PROSITE" id="PS50943"/>
    </source>
</evidence>
<sequence length="269" mass="30984">MRDLTPEYLLAALRQAIKTKGLTYRELSEKMGMPLSTFKRHLTSTNLALDKLLEYCRAIDCTLDELQKLANQLQGEDEDYFSRTQDEVFFQFPHLYDFYRELRMLRGKDGYTILKKKYDLSEQSMSDYLGALELLDLVYVDENKSITLHGPLYYSYAENSKLNDKYTEIIKEQTTTHDKCVRVALARMKITEEQLLELEDQVAKTVIDFHSKNVVAENFNVSDFTNVVLLAGPHQPVTFSDGIVETESRFIDDIRYAIAAAGDKPSLSI</sequence>
<reference evidence="7 13" key="2">
    <citation type="submission" date="2015-08" db="EMBL/GenBank/DDBJ databases">
        <title>Draft Genome Sequences of Vibrio parahaemolyticus Strains.</title>
        <authorList>
            <person name="Gonzalez-Escalona N."/>
            <person name="DePaola A."/>
        </authorList>
    </citation>
    <scope>NUCLEOTIDE SEQUENCE [LARGE SCALE GENOMIC DNA]</scope>
    <source>
        <strain evidence="7 13">CFSAN001621</strain>
    </source>
</reference>
<dbReference type="GeneID" id="1188789"/>
<dbReference type="CDD" id="cd00093">
    <property type="entry name" value="HTH_XRE"/>
    <property type="match status" value="1"/>
</dbReference>
<dbReference type="SMART" id="SM00530">
    <property type="entry name" value="HTH_XRE"/>
    <property type="match status" value="1"/>
</dbReference>
<feature type="domain" description="HTH cro/C1-type" evidence="2">
    <location>
        <begin position="13"/>
        <end position="66"/>
    </location>
</feature>
<reference evidence="10" key="9">
    <citation type="submission" date="2022-05" db="EMBL/GenBank/DDBJ databases">
        <title>Megaplasmid of Vibrio parahaemolyticus.</title>
        <authorList>
            <person name="Strauch E."/>
            <person name="Borowiak M."/>
        </authorList>
    </citation>
    <scope>NUCLEOTIDE SEQUENCE</scope>
    <source>
        <strain evidence="10">16-VB00198</strain>
    </source>
</reference>
<dbReference type="OMA" id="HTQDEVF"/>
<evidence type="ECO:0000313" key="9">
    <source>
        <dbReference type="EMBL" id="TXN16453.1"/>
    </source>
</evidence>
<evidence type="ECO:0000313" key="8">
    <source>
        <dbReference type="EMBL" id="QHH09119.1"/>
    </source>
</evidence>
<dbReference type="PROSITE" id="PS50943">
    <property type="entry name" value="HTH_CROC1"/>
    <property type="match status" value="1"/>
</dbReference>
<dbReference type="Proteomes" id="UP000518904">
    <property type="component" value="Unassembled WGS sequence"/>
</dbReference>
<dbReference type="OrthoDB" id="5811736at2"/>
<accession>A0A072LJD7</accession>
<protein>
    <submittedName>
        <fullName evidence="3">Helix-turn-helix domain-containing protein</fullName>
    </submittedName>
    <submittedName>
        <fullName evidence="6">Helix-turn-helix transcriptional regulator</fullName>
    </submittedName>
    <submittedName>
        <fullName evidence="8">XRE family transcriptional regulator</fullName>
    </submittedName>
</protein>
<dbReference type="GO" id="GO:0003677">
    <property type="term" value="F:DNA binding"/>
    <property type="evidence" value="ECO:0007669"/>
    <property type="project" value="InterPro"/>
</dbReference>
<evidence type="ECO:0000313" key="5">
    <source>
        <dbReference type="EMBL" id="MCC3806884.1"/>
    </source>
</evidence>
<keyword evidence="1" id="KW-0175">Coiled coil</keyword>
<reference evidence="9 14" key="5">
    <citation type="submission" date="2019-08" db="EMBL/GenBank/DDBJ databases">
        <title>Emerging of two pre-pandemic pathogenic O4:KUT lineages of Vibrio parahaemolyticus in coastal eastern China.</title>
        <authorList>
            <person name="Yu H."/>
        </authorList>
    </citation>
    <scope>NUCLEOTIDE SEQUENCE [LARGE SCALE GENOMIC DNA]</scope>
    <source>
        <strain evidence="9 14">HZ17-383</strain>
    </source>
</reference>
<dbReference type="EMBL" id="DACQKT010000011">
    <property type="protein sequence ID" value="HAS6678981.1"/>
    <property type="molecule type" value="Genomic_DNA"/>
</dbReference>
<dbReference type="Gene3D" id="1.10.260.40">
    <property type="entry name" value="lambda repressor-like DNA-binding domains"/>
    <property type="match status" value="1"/>
</dbReference>
<dbReference type="SUPFAM" id="SSF47413">
    <property type="entry name" value="lambda repressor-like DNA-binding domains"/>
    <property type="match status" value="1"/>
</dbReference>
<dbReference type="Proteomes" id="UP000037697">
    <property type="component" value="Unassembled WGS sequence"/>
</dbReference>
<dbReference type="EMBL" id="LHQV01000006">
    <property type="protein sequence ID" value="OQK02599.1"/>
    <property type="molecule type" value="Genomic_DNA"/>
</dbReference>
<evidence type="ECO:0000313" key="15">
    <source>
        <dbReference type="Proteomes" id="UP000464718"/>
    </source>
</evidence>
<dbReference type="EMBL" id="VRMQ01000002">
    <property type="protein sequence ID" value="TXN16453.1"/>
    <property type="molecule type" value="Genomic_DNA"/>
</dbReference>
<dbReference type="AlphaFoldDB" id="A0A072LJD7"/>
<dbReference type="InterPro" id="IPR001387">
    <property type="entry name" value="Cro/C1-type_HTH"/>
</dbReference>
<evidence type="ECO:0000313" key="6">
    <source>
        <dbReference type="EMBL" id="NMU86279.1"/>
    </source>
</evidence>
<evidence type="ECO:0000313" key="13">
    <source>
        <dbReference type="Proteomes" id="UP000191946"/>
    </source>
</evidence>
<reference evidence="3" key="3">
    <citation type="journal article" date="2018" name="Genome Biol.">
        <title>SKESA: strategic k-mer extension for scrupulous assemblies.</title>
        <authorList>
            <person name="Souvorov A."/>
            <person name="Agarwala R."/>
            <person name="Lipman D.J."/>
        </authorList>
    </citation>
    <scope>NUCLEOTIDE SEQUENCE</scope>
    <source>
        <strain evidence="3">1930</strain>
    </source>
</reference>
<organism evidence="6 16">
    <name type="scientific">Vibrio parahaemolyticus</name>
    <dbReference type="NCBI Taxonomy" id="670"/>
    <lineage>
        <taxon>Bacteria</taxon>
        <taxon>Pseudomonadati</taxon>
        <taxon>Pseudomonadota</taxon>
        <taxon>Gammaproteobacteria</taxon>
        <taxon>Vibrionales</taxon>
        <taxon>Vibrionaceae</taxon>
        <taxon>Vibrio</taxon>
    </lineage>
</organism>
<name>A0A072LJD7_VIBPH</name>
<evidence type="ECO:0000313" key="16">
    <source>
        <dbReference type="Proteomes" id="UP000518904"/>
    </source>
</evidence>
<evidence type="ECO:0000313" key="12">
    <source>
        <dbReference type="Proteomes" id="UP000037697"/>
    </source>
</evidence>
<dbReference type="Proteomes" id="UP000321504">
    <property type="component" value="Unassembled WGS sequence"/>
</dbReference>
<dbReference type="Proteomes" id="UP000856022">
    <property type="component" value="Unassembled WGS sequence"/>
</dbReference>
<reference evidence="5" key="8">
    <citation type="submission" date="2020-09" db="EMBL/GenBank/DDBJ databases">
        <title>Genome sequence of Vibrio parahaemolyticus isolates.</title>
        <authorList>
            <person name="Hammerl J.A."/>
            <person name="Strauch E."/>
        </authorList>
    </citation>
    <scope>NUCLEOTIDE SEQUENCE</scope>
    <source>
        <strain evidence="5">17-VB00146</strain>
    </source>
</reference>
<proteinExistence type="predicted"/>
<dbReference type="EMBL" id="CP097355">
    <property type="protein sequence ID" value="UYV27597.1"/>
    <property type="molecule type" value="Genomic_DNA"/>
</dbReference>
<dbReference type="EMBL" id="LIRS01000018">
    <property type="protein sequence ID" value="KOY42225.1"/>
    <property type="molecule type" value="Genomic_DNA"/>
</dbReference>
<dbReference type="EMBL" id="CP114194">
    <property type="protein sequence ID" value="WAT91413.1"/>
    <property type="molecule type" value="Genomic_DNA"/>
</dbReference>
<reference evidence="4 12" key="1">
    <citation type="submission" date="2015-07" db="EMBL/GenBank/DDBJ databases">
        <title>Foodborne Vibrio parahaemolyticus Isolates.</title>
        <authorList>
            <person name="Ronholm J."/>
            <person name="Petronella N."/>
            <person name="Kenwell R."/>
            <person name="Banerjee S."/>
        </authorList>
    </citation>
    <scope>NUCLEOTIDE SEQUENCE [LARGE SCALE GENOMIC DNA]</scope>
    <source>
        <strain evidence="4 12">HS-06-05</strain>
    </source>
</reference>
<dbReference type="Pfam" id="PF13443">
    <property type="entry name" value="HTH_26"/>
    <property type="match status" value="1"/>
</dbReference>
<evidence type="ECO:0000313" key="3">
    <source>
        <dbReference type="EMBL" id="HAS6678981.1"/>
    </source>
</evidence>
<dbReference type="Proteomes" id="UP001163036">
    <property type="component" value="Chromosome 1"/>
</dbReference>
<reference evidence="8 15" key="4">
    <citation type="submission" date="2018-12" db="EMBL/GenBank/DDBJ databases">
        <title>Genomic insights into the evolutionary origins and pathogenicity of five Vibrio parahaemolyticus strains isolated from the shrimp with acute hepatopancreatic necrosis disease (AHPND).</title>
        <authorList>
            <person name="Yang Q."/>
            <person name="Dong X."/>
            <person name="Xie G."/>
            <person name="Fu S."/>
            <person name="Zou P."/>
            <person name="Sun J."/>
            <person name="Wang Y."/>
            <person name="Huang J."/>
        </authorList>
    </citation>
    <scope>NUCLEOTIDE SEQUENCE [LARGE SCALE GENOMIC DNA]</scope>
    <source>
        <strain evidence="8 15">20160303005-1</strain>
    </source>
</reference>
<dbReference type="EMBL" id="CP034298">
    <property type="protein sequence ID" value="QHH09119.1"/>
    <property type="molecule type" value="Genomic_DNA"/>
</dbReference>
<dbReference type="RefSeq" id="WP_005462617.1">
    <property type="nucleotide sequence ID" value="NZ_CABMHD010000004.1"/>
</dbReference>
<dbReference type="Proteomes" id="UP000191946">
    <property type="component" value="Unassembled WGS sequence"/>
</dbReference>
<evidence type="ECO:0000313" key="10">
    <source>
        <dbReference type="EMBL" id="UYV27597.1"/>
    </source>
</evidence>
<dbReference type="Proteomes" id="UP001156560">
    <property type="component" value="Chromosome 1"/>
</dbReference>
<evidence type="ECO:0000313" key="7">
    <source>
        <dbReference type="EMBL" id="OQK02599.1"/>
    </source>
</evidence>
<feature type="coiled-coil region" evidence="1">
    <location>
        <begin position="181"/>
        <end position="208"/>
    </location>
</feature>
<dbReference type="EMBL" id="JABCLB010002390">
    <property type="protein sequence ID" value="NMU86279.1"/>
    <property type="molecule type" value="Genomic_DNA"/>
</dbReference>